<dbReference type="AlphaFoldDB" id="A0A9P6UPD6"/>
<evidence type="ECO:0000313" key="7">
    <source>
        <dbReference type="EMBL" id="KAG0313778.1"/>
    </source>
</evidence>
<dbReference type="InterPro" id="IPR011009">
    <property type="entry name" value="Kinase-like_dom_sf"/>
</dbReference>
<dbReference type="Pfam" id="PF00069">
    <property type="entry name" value="Pkinase"/>
    <property type="match status" value="1"/>
</dbReference>
<dbReference type="PROSITE" id="PS00107">
    <property type="entry name" value="PROTEIN_KINASE_ATP"/>
    <property type="match status" value="1"/>
</dbReference>
<evidence type="ECO:0000256" key="1">
    <source>
        <dbReference type="ARBA" id="ARBA00022741"/>
    </source>
</evidence>
<dbReference type="PANTHER" id="PTHR24346">
    <property type="entry name" value="MAP/MICROTUBULE AFFINITY-REGULATING KINASE"/>
    <property type="match status" value="1"/>
</dbReference>
<evidence type="ECO:0000256" key="2">
    <source>
        <dbReference type="ARBA" id="ARBA00022840"/>
    </source>
</evidence>
<keyword evidence="2 3" id="KW-0067">ATP-binding</keyword>
<comment type="caution">
    <text evidence="7">The sequence shown here is derived from an EMBL/GenBank/DDBJ whole genome shotgun (WGS) entry which is preliminary data.</text>
</comment>
<organism evidence="7 8">
    <name type="scientific">Dissophora globulifera</name>
    <dbReference type="NCBI Taxonomy" id="979702"/>
    <lineage>
        <taxon>Eukaryota</taxon>
        <taxon>Fungi</taxon>
        <taxon>Fungi incertae sedis</taxon>
        <taxon>Mucoromycota</taxon>
        <taxon>Mortierellomycotina</taxon>
        <taxon>Mortierellomycetes</taxon>
        <taxon>Mortierellales</taxon>
        <taxon>Mortierellaceae</taxon>
        <taxon>Dissophora</taxon>
    </lineage>
</organism>
<dbReference type="SUPFAM" id="SSF56112">
    <property type="entry name" value="Protein kinase-like (PK-like)"/>
    <property type="match status" value="1"/>
</dbReference>
<protein>
    <recommendedName>
        <fullName evidence="6">Protein kinase domain-containing protein</fullName>
    </recommendedName>
</protein>
<dbReference type="InterPro" id="IPR000719">
    <property type="entry name" value="Prot_kinase_dom"/>
</dbReference>
<feature type="region of interest" description="Disordered" evidence="5">
    <location>
        <begin position="351"/>
        <end position="371"/>
    </location>
</feature>
<dbReference type="EMBL" id="JAAAIP010000674">
    <property type="protein sequence ID" value="KAG0313778.1"/>
    <property type="molecule type" value="Genomic_DNA"/>
</dbReference>
<feature type="domain" description="Protein kinase" evidence="6">
    <location>
        <begin position="46"/>
        <end position="310"/>
    </location>
</feature>
<dbReference type="InterPro" id="IPR008271">
    <property type="entry name" value="Ser/Thr_kinase_AS"/>
</dbReference>
<dbReference type="InterPro" id="IPR017441">
    <property type="entry name" value="Protein_kinase_ATP_BS"/>
</dbReference>
<dbReference type="PANTHER" id="PTHR24346:SF30">
    <property type="entry name" value="MATERNAL EMBRYONIC LEUCINE ZIPPER KINASE"/>
    <property type="match status" value="1"/>
</dbReference>
<dbReference type="Proteomes" id="UP000738325">
    <property type="component" value="Unassembled WGS sequence"/>
</dbReference>
<dbReference type="GO" id="GO:0005524">
    <property type="term" value="F:ATP binding"/>
    <property type="evidence" value="ECO:0007669"/>
    <property type="project" value="UniProtKB-UniRule"/>
</dbReference>
<keyword evidence="1 3" id="KW-0547">Nucleotide-binding</keyword>
<dbReference type="GO" id="GO:0004674">
    <property type="term" value="F:protein serine/threonine kinase activity"/>
    <property type="evidence" value="ECO:0007669"/>
    <property type="project" value="UniProtKB-KW"/>
</dbReference>
<proteinExistence type="inferred from homology"/>
<keyword evidence="4" id="KW-0808">Transferase</keyword>
<dbReference type="GO" id="GO:0005737">
    <property type="term" value="C:cytoplasm"/>
    <property type="evidence" value="ECO:0007669"/>
    <property type="project" value="TreeGrafter"/>
</dbReference>
<keyword evidence="8" id="KW-1185">Reference proteome</keyword>
<evidence type="ECO:0000313" key="8">
    <source>
        <dbReference type="Proteomes" id="UP000738325"/>
    </source>
</evidence>
<name>A0A9P6UPD6_9FUNG</name>
<keyword evidence="4" id="KW-0418">Kinase</keyword>
<dbReference type="GO" id="GO:0035556">
    <property type="term" value="P:intracellular signal transduction"/>
    <property type="evidence" value="ECO:0007669"/>
    <property type="project" value="TreeGrafter"/>
</dbReference>
<dbReference type="PROSITE" id="PS50011">
    <property type="entry name" value="PROTEIN_KINASE_DOM"/>
    <property type="match status" value="1"/>
</dbReference>
<keyword evidence="4" id="KW-0723">Serine/threonine-protein kinase</keyword>
<evidence type="ECO:0000256" key="4">
    <source>
        <dbReference type="RuleBase" id="RU000304"/>
    </source>
</evidence>
<evidence type="ECO:0000259" key="6">
    <source>
        <dbReference type="PROSITE" id="PS50011"/>
    </source>
</evidence>
<accession>A0A9P6UPD6</accession>
<dbReference type="OrthoDB" id="541276at2759"/>
<dbReference type="SMART" id="SM00220">
    <property type="entry name" value="S_TKc"/>
    <property type="match status" value="1"/>
</dbReference>
<sequence length="371" mass="40349">MLGGTSSSSSSALLSEHLVHSHFMSPSTQTCMPATHLPFAIDNGSLVLQDMLGVGAYGSVYRAIDTLTGQIYAVKSLHKTGLDSRQRAFQNHEVKLHSAVSGHPNIATLHRVIENDDYLYMVLDCGIEGDLFYTITERGGFIGNNDAIKTILGQIASAVMHCHANGVYHRDLKPENIIIFGQSVKLVDFGLATTEQISSDFGCGSTFYLSPECQGGYVEMVKSYDSAANDVWSLGVILINLVFGRNPWKQACPRDETFSAYVLNNDFLQTILPMSAELNDIVKAVFCLNPRKRITLPEFARRVQACTAFTTPEFYAFATSNNTTSNAATAAIAHAADAAVFAQGSSLHRPDEKLYNTGDKEDSGVDLRSLA</sequence>
<evidence type="ECO:0000256" key="5">
    <source>
        <dbReference type="SAM" id="MobiDB-lite"/>
    </source>
</evidence>
<evidence type="ECO:0000256" key="3">
    <source>
        <dbReference type="PROSITE-ProRule" id="PRU10141"/>
    </source>
</evidence>
<gene>
    <name evidence="7" type="ORF">BGZ99_008586</name>
</gene>
<feature type="binding site" evidence="3">
    <location>
        <position position="75"/>
    </location>
    <ligand>
        <name>ATP</name>
        <dbReference type="ChEBI" id="CHEBI:30616"/>
    </ligand>
</feature>
<feature type="compositionally biased region" description="Basic and acidic residues" evidence="5">
    <location>
        <begin position="351"/>
        <end position="365"/>
    </location>
</feature>
<dbReference type="PROSITE" id="PS00108">
    <property type="entry name" value="PROTEIN_KINASE_ST"/>
    <property type="match status" value="1"/>
</dbReference>
<reference evidence="7" key="1">
    <citation type="journal article" date="2020" name="Fungal Divers.">
        <title>Resolving the Mortierellaceae phylogeny through synthesis of multi-gene phylogenetics and phylogenomics.</title>
        <authorList>
            <person name="Vandepol N."/>
            <person name="Liber J."/>
            <person name="Desiro A."/>
            <person name="Na H."/>
            <person name="Kennedy M."/>
            <person name="Barry K."/>
            <person name="Grigoriev I.V."/>
            <person name="Miller A.N."/>
            <person name="O'Donnell K."/>
            <person name="Stajich J.E."/>
            <person name="Bonito G."/>
        </authorList>
    </citation>
    <scope>NUCLEOTIDE SEQUENCE</scope>
    <source>
        <strain evidence="7">REB-010B</strain>
    </source>
</reference>
<dbReference type="Gene3D" id="1.10.510.10">
    <property type="entry name" value="Transferase(Phosphotransferase) domain 1"/>
    <property type="match status" value="1"/>
</dbReference>
<comment type="similarity">
    <text evidence="4">Belongs to the protein kinase superfamily.</text>
</comment>